<dbReference type="InterPro" id="IPR029068">
    <property type="entry name" value="Glyas_Bleomycin-R_OHBP_Dase"/>
</dbReference>
<accession>A0A9Q2NU02</accession>
<feature type="domain" description="VOC" evidence="1">
    <location>
        <begin position="9"/>
        <end position="136"/>
    </location>
</feature>
<dbReference type="GeneID" id="62641696"/>
<dbReference type="OrthoDB" id="9812656at2"/>
<reference evidence="2 5" key="1">
    <citation type="submission" date="2021-01" db="EMBL/GenBank/DDBJ databases">
        <title>Diatom-associated Roseobacters Show Island Model of Population Structure.</title>
        <authorList>
            <person name="Qu L."/>
            <person name="Feng X."/>
            <person name="Chen Y."/>
            <person name="Li L."/>
            <person name="Wang X."/>
            <person name="Hu Z."/>
            <person name="Wang H."/>
            <person name="Luo H."/>
        </authorList>
    </citation>
    <scope>NUCLEOTIDE SEQUENCE</scope>
    <source>
        <strain evidence="3 5">CC28-63</strain>
        <strain evidence="2">CC28-69</strain>
    </source>
</reference>
<gene>
    <name evidence="2" type="ORF">JQX41_15915</name>
    <name evidence="3" type="ORF">JQX48_16750</name>
</gene>
<evidence type="ECO:0000259" key="1">
    <source>
        <dbReference type="PROSITE" id="PS51819"/>
    </source>
</evidence>
<evidence type="ECO:0000313" key="3">
    <source>
        <dbReference type="EMBL" id="MBM2418637.1"/>
    </source>
</evidence>
<comment type="caution">
    <text evidence="2">The sequence shown here is derived from an EMBL/GenBank/DDBJ whole genome shotgun (WGS) entry which is preliminary data.</text>
</comment>
<dbReference type="InterPro" id="IPR050383">
    <property type="entry name" value="GlyoxalaseI/FosfomycinResist"/>
</dbReference>
<dbReference type="InterPro" id="IPR004360">
    <property type="entry name" value="Glyas_Fos-R_dOase_dom"/>
</dbReference>
<keyword evidence="5" id="KW-1185">Reference proteome</keyword>
<dbReference type="EMBL" id="JAFBXF010000011">
    <property type="protein sequence ID" value="MBM2418637.1"/>
    <property type="molecule type" value="Genomic_DNA"/>
</dbReference>
<dbReference type="InterPro" id="IPR037523">
    <property type="entry name" value="VOC_core"/>
</dbReference>
<dbReference type="Pfam" id="PF00903">
    <property type="entry name" value="Glyoxalase"/>
    <property type="match status" value="1"/>
</dbReference>
<dbReference type="EMBL" id="JAFBXE010000011">
    <property type="protein sequence ID" value="MBM2413804.1"/>
    <property type="molecule type" value="Genomic_DNA"/>
</dbReference>
<dbReference type="Proteomes" id="UP000809440">
    <property type="component" value="Unassembled WGS sequence"/>
</dbReference>
<dbReference type="Proteomes" id="UP000755667">
    <property type="component" value="Unassembled WGS sequence"/>
</dbReference>
<evidence type="ECO:0000313" key="5">
    <source>
        <dbReference type="Proteomes" id="UP000809440"/>
    </source>
</evidence>
<dbReference type="Gene3D" id="3.10.180.10">
    <property type="entry name" value="2,3-Dihydroxybiphenyl 1,2-Dioxygenase, domain 1"/>
    <property type="match status" value="1"/>
</dbReference>
<sequence length="143" mass="15546">MTRGFTPRALGEVAIRCRDYTAMVAFYQNMIGLTVLEGGSRGVAPQRITFFHLGESFGGHAAVLALFEDVEGTAHNGTGSSLHHIALSLPWDEQDGAKTWLEAHGLPVRFQDFDWVGWRGLFTCDPNGNTVELVASVPEGRTG</sequence>
<organism evidence="2 4">
    <name type="scientific">Marivita cryptomonadis</name>
    <dbReference type="NCBI Taxonomy" id="505252"/>
    <lineage>
        <taxon>Bacteria</taxon>
        <taxon>Pseudomonadati</taxon>
        <taxon>Pseudomonadota</taxon>
        <taxon>Alphaproteobacteria</taxon>
        <taxon>Rhodobacterales</taxon>
        <taxon>Roseobacteraceae</taxon>
        <taxon>Marivita</taxon>
    </lineage>
</organism>
<dbReference type="PANTHER" id="PTHR21366:SF14">
    <property type="entry name" value="GLYOXALASE DOMAIN-CONTAINING PROTEIN 5"/>
    <property type="match status" value="1"/>
</dbReference>
<proteinExistence type="predicted"/>
<name>A0A9Q2NU02_9RHOB</name>
<evidence type="ECO:0000313" key="4">
    <source>
        <dbReference type="Proteomes" id="UP000755667"/>
    </source>
</evidence>
<dbReference type="PANTHER" id="PTHR21366">
    <property type="entry name" value="GLYOXALASE FAMILY PROTEIN"/>
    <property type="match status" value="1"/>
</dbReference>
<dbReference type="PROSITE" id="PS51819">
    <property type="entry name" value="VOC"/>
    <property type="match status" value="1"/>
</dbReference>
<dbReference type="AlphaFoldDB" id="A0A9Q2NU02"/>
<protein>
    <submittedName>
        <fullName evidence="2">VOC family protein</fullName>
    </submittedName>
</protein>
<dbReference type="SUPFAM" id="SSF54593">
    <property type="entry name" value="Glyoxalase/Bleomycin resistance protein/Dihydroxybiphenyl dioxygenase"/>
    <property type="match status" value="1"/>
</dbReference>
<dbReference type="RefSeq" id="WP_085630541.1">
    <property type="nucleotide sequence ID" value="NZ_JAFBWU010000011.1"/>
</dbReference>
<evidence type="ECO:0000313" key="2">
    <source>
        <dbReference type="EMBL" id="MBM2413804.1"/>
    </source>
</evidence>